<keyword evidence="10" id="KW-1185">Reference proteome</keyword>
<dbReference type="STRING" id="1121416.SAMN02745220_01523"/>
<reference evidence="9 10" key="1">
    <citation type="submission" date="2016-12" db="EMBL/GenBank/DDBJ databases">
        <authorList>
            <person name="Song W.-J."/>
            <person name="Kurnit D.M."/>
        </authorList>
    </citation>
    <scope>NUCLEOTIDE SEQUENCE [LARGE SCALE GENOMIC DNA]</scope>
    <source>
        <strain evidence="9 10">DSM 18488</strain>
    </source>
</reference>
<dbReference type="GO" id="GO:0008654">
    <property type="term" value="P:phospholipid biosynthetic process"/>
    <property type="evidence" value="ECO:0007669"/>
    <property type="project" value="InterPro"/>
</dbReference>
<dbReference type="InterPro" id="IPR043130">
    <property type="entry name" value="CDP-OH_PTrfase_TM_dom"/>
</dbReference>
<evidence type="ECO:0000256" key="2">
    <source>
        <dbReference type="ARBA" id="ARBA00010441"/>
    </source>
</evidence>
<dbReference type="Gene3D" id="1.20.120.1760">
    <property type="match status" value="1"/>
</dbReference>
<dbReference type="InterPro" id="IPR000462">
    <property type="entry name" value="CDP-OH_P_trans"/>
</dbReference>
<evidence type="ECO:0000256" key="4">
    <source>
        <dbReference type="ARBA" id="ARBA00014944"/>
    </source>
</evidence>
<dbReference type="EMBL" id="FRFE01000005">
    <property type="protein sequence ID" value="SHO46479.1"/>
    <property type="molecule type" value="Genomic_DNA"/>
</dbReference>
<dbReference type="EC" id="2.7.8.5" evidence="3"/>
<evidence type="ECO:0000313" key="9">
    <source>
        <dbReference type="EMBL" id="SHO46479.1"/>
    </source>
</evidence>
<dbReference type="AlphaFoldDB" id="A0A1M7Y381"/>
<keyword evidence="8" id="KW-0812">Transmembrane</keyword>
<dbReference type="RefSeq" id="WP_073612845.1">
    <property type="nucleotide sequence ID" value="NZ_FRFE01000005.1"/>
</dbReference>
<feature type="transmembrane region" description="Helical" evidence="8">
    <location>
        <begin position="61"/>
        <end position="79"/>
    </location>
</feature>
<comment type="pathway">
    <text evidence="1">Phospholipid metabolism; phosphatidylglycerol biosynthesis; phosphatidylglycerol from CDP-diacylglycerol: step 1/2.</text>
</comment>
<dbReference type="Proteomes" id="UP000184603">
    <property type="component" value="Unassembled WGS sequence"/>
</dbReference>
<dbReference type="GO" id="GO:0008444">
    <property type="term" value="F:CDP-diacylglycerol-glycerol-3-phosphate 3-phosphatidyltransferase activity"/>
    <property type="evidence" value="ECO:0007669"/>
    <property type="project" value="UniProtKB-EC"/>
</dbReference>
<evidence type="ECO:0000256" key="5">
    <source>
        <dbReference type="ARBA" id="ARBA00022679"/>
    </source>
</evidence>
<protein>
    <recommendedName>
        <fullName evidence="4">CDP-diacylglycerol--glycerol-3-phosphate 3-phosphatidyltransferase</fullName>
        <ecNumber evidence="3">2.7.8.5</ecNumber>
    </recommendedName>
</protein>
<dbReference type="PIRSF" id="PIRSF000847">
    <property type="entry name" value="Phos_ph_gly_syn"/>
    <property type="match status" value="1"/>
</dbReference>
<evidence type="ECO:0000313" key="10">
    <source>
        <dbReference type="Proteomes" id="UP000184603"/>
    </source>
</evidence>
<dbReference type="InterPro" id="IPR004570">
    <property type="entry name" value="Phosphatidylglycerol_P_synth"/>
</dbReference>
<evidence type="ECO:0000256" key="1">
    <source>
        <dbReference type="ARBA" id="ARBA00005042"/>
    </source>
</evidence>
<comment type="similarity">
    <text evidence="2 7">Belongs to the CDP-alcohol phosphatidyltransferase class-I family.</text>
</comment>
<keyword evidence="8" id="KW-0472">Membrane</keyword>
<evidence type="ECO:0000256" key="6">
    <source>
        <dbReference type="ARBA" id="ARBA00048586"/>
    </source>
</evidence>
<dbReference type="Pfam" id="PF01066">
    <property type="entry name" value="CDP-OH_P_transf"/>
    <property type="match status" value="1"/>
</dbReference>
<feature type="transmembrane region" description="Helical" evidence="8">
    <location>
        <begin position="91"/>
        <end position="112"/>
    </location>
</feature>
<organism evidence="9 10">
    <name type="scientific">Desulfopila aestuarii DSM 18488</name>
    <dbReference type="NCBI Taxonomy" id="1121416"/>
    <lineage>
        <taxon>Bacteria</taxon>
        <taxon>Pseudomonadati</taxon>
        <taxon>Thermodesulfobacteriota</taxon>
        <taxon>Desulfobulbia</taxon>
        <taxon>Desulfobulbales</taxon>
        <taxon>Desulfocapsaceae</taxon>
        <taxon>Desulfopila</taxon>
    </lineage>
</organism>
<dbReference type="OrthoDB" id="9796672at2"/>
<evidence type="ECO:0000256" key="7">
    <source>
        <dbReference type="RuleBase" id="RU003750"/>
    </source>
</evidence>
<dbReference type="InterPro" id="IPR048254">
    <property type="entry name" value="CDP_ALCOHOL_P_TRANSF_CS"/>
</dbReference>
<keyword evidence="8" id="KW-1133">Transmembrane helix</keyword>
<proteinExistence type="inferred from homology"/>
<dbReference type="PROSITE" id="PS00379">
    <property type="entry name" value="CDP_ALCOHOL_P_TRANSF"/>
    <property type="match status" value="1"/>
</dbReference>
<keyword evidence="5 7" id="KW-0808">Transferase</keyword>
<name>A0A1M7Y381_9BACT</name>
<accession>A0A1M7Y381</accession>
<comment type="catalytic activity">
    <reaction evidence="6">
        <text>a CDP-1,2-diacyl-sn-glycerol + sn-glycerol 3-phosphate = a 1,2-diacyl-sn-glycero-3-phospho-(1'-sn-glycero-3'-phosphate) + CMP + H(+)</text>
        <dbReference type="Rhea" id="RHEA:12593"/>
        <dbReference type="ChEBI" id="CHEBI:15378"/>
        <dbReference type="ChEBI" id="CHEBI:57597"/>
        <dbReference type="ChEBI" id="CHEBI:58332"/>
        <dbReference type="ChEBI" id="CHEBI:60110"/>
        <dbReference type="ChEBI" id="CHEBI:60377"/>
        <dbReference type="EC" id="2.7.8.5"/>
    </reaction>
</comment>
<evidence type="ECO:0000256" key="8">
    <source>
        <dbReference type="SAM" id="Phobius"/>
    </source>
</evidence>
<evidence type="ECO:0000256" key="3">
    <source>
        <dbReference type="ARBA" id="ARBA00013170"/>
    </source>
</evidence>
<dbReference type="GO" id="GO:0016020">
    <property type="term" value="C:membrane"/>
    <property type="evidence" value="ECO:0007669"/>
    <property type="project" value="InterPro"/>
</dbReference>
<sequence>MHLLKLLTPSILSSFRLLAALLFPFCPESSWLWLIVVAGISDALDGWLARSWHVVTWQGGLIDAIADKLFVLTVLIIYVKAGKIDLEWIPAVISRDLLVLATALHIAFSRAWDSFKKMTARASGKLATAGQFVLFLLVATVPDLTFYALLFASLCSGLSAIDYGRLFVKELTARNRSHE</sequence>
<gene>
    <name evidence="9" type="ORF">SAMN02745220_01523</name>
</gene>